<dbReference type="InterPro" id="IPR002108">
    <property type="entry name" value="ADF-H"/>
</dbReference>
<dbReference type="GeneID" id="8850564"/>
<dbReference type="OMA" id="CGSHKPK"/>
<keyword evidence="3" id="KW-1185">Reference proteome</keyword>
<dbReference type="SUPFAM" id="SSF55753">
    <property type="entry name" value="Actin depolymerizing proteins"/>
    <property type="match status" value="1"/>
</dbReference>
<dbReference type="RefSeq" id="XP_002679047.1">
    <property type="nucleotide sequence ID" value="XM_002679001.1"/>
</dbReference>
<dbReference type="Gene3D" id="3.40.20.10">
    <property type="entry name" value="Severin"/>
    <property type="match status" value="1"/>
</dbReference>
<dbReference type="InParanoid" id="D2V9T1"/>
<dbReference type="VEuPathDB" id="AmoebaDB:NAEGRDRAFT_65619"/>
<dbReference type="EMBL" id="GG738859">
    <property type="protein sequence ID" value="EFC46303.1"/>
    <property type="molecule type" value="Genomic_DNA"/>
</dbReference>
<reference evidence="2 3" key="1">
    <citation type="journal article" date="2010" name="Cell">
        <title>The genome of Naegleria gruberi illuminates early eukaryotic versatility.</title>
        <authorList>
            <person name="Fritz-Laylin L.K."/>
            <person name="Prochnik S.E."/>
            <person name="Ginger M.L."/>
            <person name="Dacks J.B."/>
            <person name="Carpenter M.L."/>
            <person name="Field M.C."/>
            <person name="Kuo A."/>
            <person name="Paredez A."/>
            <person name="Chapman J."/>
            <person name="Pham J."/>
            <person name="Shu S."/>
            <person name="Neupane R."/>
            <person name="Cipriano M."/>
            <person name="Mancuso J."/>
            <person name="Tu H."/>
            <person name="Salamov A."/>
            <person name="Lindquist E."/>
            <person name="Shapiro H."/>
            <person name="Lucas S."/>
            <person name="Grigoriev I.V."/>
            <person name="Cande W.Z."/>
            <person name="Fulton C."/>
            <person name="Rokhsar D.S."/>
            <person name="Dawson S.C."/>
        </authorList>
    </citation>
    <scope>NUCLEOTIDE SEQUENCE [LARGE SCALE GENOMIC DNA]</scope>
    <source>
        <strain evidence="2 3">NEG-M</strain>
    </source>
</reference>
<dbReference type="Pfam" id="PF00241">
    <property type="entry name" value="Cofilin_ADF"/>
    <property type="match status" value="1"/>
</dbReference>
<gene>
    <name evidence="2" type="ORF">NAEGRDRAFT_65619</name>
</gene>
<feature type="domain" description="ADF-H" evidence="1">
    <location>
        <begin position="1"/>
        <end position="134"/>
    </location>
</feature>
<dbReference type="AlphaFoldDB" id="D2V9T1"/>
<evidence type="ECO:0000259" key="1">
    <source>
        <dbReference type="PROSITE" id="PS51263"/>
    </source>
</evidence>
<accession>D2V9T1</accession>
<evidence type="ECO:0000313" key="3">
    <source>
        <dbReference type="Proteomes" id="UP000006671"/>
    </source>
</evidence>
<dbReference type="PROSITE" id="PS51263">
    <property type="entry name" value="ADF_H"/>
    <property type="match status" value="1"/>
</dbReference>
<organism evidence="3">
    <name type="scientific">Naegleria gruberi</name>
    <name type="common">Amoeba</name>
    <dbReference type="NCBI Taxonomy" id="5762"/>
    <lineage>
        <taxon>Eukaryota</taxon>
        <taxon>Discoba</taxon>
        <taxon>Heterolobosea</taxon>
        <taxon>Tetramitia</taxon>
        <taxon>Eutetramitia</taxon>
        <taxon>Vahlkampfiidae</taxon>
        <taxon>Naegleria</taxon>
    </lineage>
</organism>
<dbReference type="GO" id="GO:0003779">
    <property type="term" value="F:actin binding"/>
    <property type="evidence" value="ECO:0007669"/>
    <property type="project" value="InterPro"/>
</dbReference>
<sequence>MSSIEETIKSLFSNKEDTKSIVFEWENGAAVIKTVGVNGLEDVKSALDSTKVQLPIFAVQSIDKDESVETQRTYFVQLPFVGENVKPLRRRDLGVLRNSINSTIDNLKAGHIHVTMEITNVDEIRVEELEKRLLTACGSHKPKGFKW</sequence>
<dbReference type="Proteomes" id="UP000006671">
    <property type="component" value="Unassembled WGS sequence"/>
</dbReference>
<dbReference type="InterPro" id="IPR029006">
    <property type="entry name" value="ADF-H/Gelsolin-like_dom_sf"/>
</dbReference>
<protein>
    <submittedName>
        <fullName evidence="2">Predicted protein</fullName>
    </submittedName>
</protein>
<dbReference type="KEGG" id="ngr:NAEGRDRAFT_65619"/>
<evidence type="ECO:0000313" key="2">
    <source>
        <dbReference type="EMBL" id="EFC46303.1"/>
    </source>
</evidence>
<name>D2V9T1_NAEGR</name>
<dbReference type="OrthoDB" id="10249836at2759"/>
<proteinExistence type="predicted"/>